<evidence type="ECO:0000259" key="3">
    <source>
        <dbReference type="PROSITE" id="PS50937"/>
    </source>
</evidence>
<dbReference type="STRING" id="91360.SAMN05660330_01245"/>
<dbReference type="InterPro" id="IPR047057">
    <property type="entry name" value="MerR_fam"/>
</dbReference>
<feature type="domain" description="HTH merR-type" evidence="3">
    <location>
        <begin position="17"/>
        <end position="85"/>
    </location>
</feature>
<evidence type="ECO:0000313" key="4">
    <source>
        <dbReference type="EMBL" id="SDO87634.1"/>
    </source>
</evidence>
<feature type="region of interest" description="Disordered" evidence="2">
    <location>
        <begin position="116"/>
        <end position="153"/>
    </location>
</feature>
<dbReference type="GO" id="GO:0003677">
    <property type="term" value="F:DNA binding"/>
    <property type="evidence" value="ECO:0007669"/>
    <property type="project" value="UniProtKB-KW"/>
</dbReference>
<dbReference type="Proteomes" id="UP000199073">
    <property type="component" value="Unassembled WGS sequence"/>
</dbReference>
<dbReference type="GO" id="GO:0003700">
    <property type="term" value="F:DNA-binding transcription factor activity"/>
    <property type="evidence" value="ECO:0007669"/>
    <property type="project" value="InterPro"/>
</dbReference>
<accession>A0A1H0N4I9</accession>
<gene>
    <name evidence="4" type="ORF">SAMN05660330_01245</name>
</gene>
<dbReference type="RefSeq" id="WP_092220864.1">
    <property type="nucleotide sequence ID" value="NZ_FNJI01000007.1"/>
</dbReference>
<evidence type="ECO:0000256" key="2">
    <source>
        <dbReference type="SAM" id="MobiDB-lite"/>
    </source>
</evidence>
<dbReference type="EMBL" id="FNJI01000007">
    <property type="protein sequence ID" value="SDO87634.1"/>
    <property type="molecule type" value="Genomic_DNA"/>
</dbReference>
<keyword evidence="5" id="KW-1185">Reference proteome</keyword>
<organism evidence="4 5">
    <name type="scientific">Desulforhopalus singaporensis</name>
    <dbReference type="NCBI Taxonomy" id="91360"/>
    <lineage>
        <taxon>Bacteria</taxon>
        <taxon>Pseudomonadati</taxon>
        <taxon>Thermodesulfobacteriota</taxon>
        <taxon>Desulfobulbia</taxon>
        <taxon>Desulfobulbales</taxon>
        <taxon>Desulfocapsaceae</taxon>
        <taxon>Desulforhopalus</taxon>
    </lineage>
</organism>
<keyword evidence="1" id="KW-0238">DNA-binding</keyword>
<dbReference type="Pfam" id="PF13411">
    <property type="entry name" value="MerR_1"/>
    <property type="match status" value="1"/>
</dbReference>
<feature type="compositionally biased region" description="Basic and acidic residues" evidence="2">
    <location>
        <begin position="121"/>
        <end position="146"/>
    </location>
</feature>
<dbReference type="PROSITE" id="PS50937">
    <property type="entry name" value="HTH_MERR_2"/>
    <property type="match status" value="1"/>
</dbReference>
<dbReference type="InterPro" id="IPR009061">
    <property type="entry name" value="DNA-bd_dom_put_sf"/>
</dbReference>
<keyword evidence="4" id="KW-0346">Stress response</keyword>
<dbReference type="OrthoDB" id="9792348at2"/>
<dbReference type="Gene3D" id="1.10.1660.10">
    <property type="match status" value="1"/>
</dbReference>
<dbReference type="AlphaFoldDB" id="A0A1H0N4I9"/>
<proteinExistence type="predicted"/>
<evidence type="ECO:0000256" key="1">
    <source>
        <dbReference type="ARBA" id="ARBA00023125"/>
    </source>
</evidence>
<evidence type="ECO:0000313" key="5">
    <source>
        <dbReference type="Proteomes" id="UP000199073"/>
    </source>
</evidence>
<dbReference type="PROSITE" id="PS00552">
    <property type="entry name" value="HTH_MERR_1"/>
    <property type="match status" value="1"/>
</dbReference>
<dbReference type="SUPFAM" id="SSF46955">
    <property type="entry name" value="Putative DNA-binding domain"/>
    <property type="match status" value="1"/>
</dbReference>
<dbReference type="PANTHER" id="PTHR30204">
    <property type="entry name" value="REDOX-CYCLING DRUG-SENSING TRANSCRIPTIONAL ACTIVATOR SOXR"/>
    <property type="match status" value="1"/>
</dbReference>
<dbReference type="InterPro" id="IPR000551">
    <property type="entry name" value="MerR-type_HTH_dom"/>
</dbReference>
<name>A0A1H0N4I9_9BACT</name>
<protein>
    <submittedName>
        <fullName evidence="4">MerR family transcriptional regulator, heat shock protein HspR</fullName>
    </submittedName>
</protein>
<reference evidence="4 5" key="1">
    <citation type="submission" date="2016-10" db="EMBL/GenBank/DDBJ databases">
        <authorList>
            <person name="de Groot N.N."/>
        </authorList>
    </citation>
    <scope>NUCLEOTIDE SEQUENCE [LARGE SCALE GENOMIC DNA]</scope>
    <source>
        <strain evidence="4 5">DSM 12130</strain>
    </source>
</reference>
<sequence>MARRKPPVEPLKKDLPIYPIGVAAKLLEVHPRTLRIYEEEGLIRPERVGNRRLYSANDITWIGCLRRMIHEDGISIPGIKKLLRYATCYEIAECPESVHCKCDAVVDRAVPRSLRIAGDPEQEKKAKERDLSVRAARTSKDVDAGRDKKKKAR</sequence>
<dbReference type="SMART" id="SM00422">
    <property type="entry name" value="HTH_MERR"/>
    <property type="match status" value="1"/>
</dbReference>
<dbReference type="PANTHER" id="PTHR30204:SF58">
    <property type="entry name" value="HTH-TYPE TRANSCRIPTIONAL REGULATOR YFMP"/>
    <property type="match status" value="1"/>
</dbReference>